<organism evidence="2 3">
    <name type="scientific">Streblomastix strix</name>
    <dbReference type="NCBI Taxonomy" id="222440"/>
    <lineage>
        <taxon>Eukaryota</taxon>
        <taxon>Metamonada</taxon>
        <taxon>Preaxostyla</taxon>
        <taxon>Oxymonadida</taxon>
        <taxon>Streblomastigidae</taxon>
        <taxon>Streblomastix</taxon>
    </lineage>
</organism>
<reference evidence="2 3" key="1">
    <citation type="submission" date="2019-03" db="EMBL/GenBank/DDBJ databases">
        <title>Single cell metagenomics reveals metabolic interactions within the superorganism composed of flagellate Streblomastix strix and complex community of Bacteroidetes bacteria on its surface.</title>
        <authorList>
            <person name="Treitli S.C."/>
            <person name="Kolisko M."/>
            <person name="Husnik F."/>
            <person name="Keeling P."/>
            <person name="Hampl V."/>
        </authorList>
    </citation>
    <scope>NUCLEOTIDE SEQUENCE [LARGE SCALE GENOMIC DNA]</scope>
    <source>
        <strain evidence="2">ST1C</strain>
    </source>
</reference>
<dbReference type="AlphaFoldDB" id="A0A5J4WCG0"/>
<evidence type="ECO:0000256" key="1">
    <source>
        <dbReference type="SAM" id="MobiDB-lite"/>
    </source>
</evidence>
<feature type="region of interest" description="Disordered" evidence="1">
    <location>
        <begin position="92"/>
        <end position="138"/>
    </location>
</feature>
<evidence type="ECO:0000313" key="2">
    <source>
        <dbReference type="EMBL" id="KAA6392245.1"/>
    </source>
</evidence>
<dbReference type="Proteomes" id="UP000324800">
    <property type="component" value="Unassembled WGS sequence"/>
</dbReference>
<feature type="region of interest" description="Disordered" evidence="1">
    <location>
        <begin position="1"/>
        <end position="24"/>
    </location>
</feature>
<name>A0A5J4WCG0_9EUKA</name>
<evidence type="ECO:0000313" key="3">
    <source>
        <dbReference type="Proteomes" id="UP000324800"/>
    </source>
</evidence>
<accession>A0A5J4WCG0</accession>
<feature type="region of interest" description="Disordered" evidence="1">
    <location>
        <begin position="47"/>
        <end position="75"/>
    </location>
</feature>
<sequence length="270" mass="30308">MTHHCHNRLNDNDDDESSNSEPGLQVHSRAQIQLDEFINAMEIQSDENEDYATSPIQQSSDDVHQSVYSASGDEQIRNTQWLPRLRTHLEADGDASSLSESETETEAATDINRRRLLEDESADNKENSVSDSISPQDTETKQWLQKLAHVLGKGDRHNKIASIRLVSSRINQKSKHYDALCLELDEDHIKALRKRSRVDLTPLNIVMPLRVVDGERSPQIGGLVRNLVAAQRTCITAIESMFKEGKEEAAERVLGMFELVSQATGEAQPL</sequence>
<feature type="compositionally biased region" description="Basic and acidic residues" evidence="1">
    <location>
        <begin position="111"/>
        <end position="128"/>
    </location>
</feature>
<proteinExistence type="predicted"/>
<gene>
    <name evidence="2" type="ORF">EZS28_012226</name>
</gene>
<dbReference type="EMBL" id="SNRW01002610">
    <property type="protein sequence ID" value="KAA6392245.1"/>
    <property type="molecule type" value="Genomic_DNA"/>
</dbReference>
<feature type="compositionally biased region" description="Polar residues" evidence="1">
    <location>
        <begin position="129"/>
        <end position="138"/>
    </location>
</feature>
<comment type="caution">
    <text evidence="2">The sequence shown here is derived from an EMBL/GenBank/DDBJ whole genome shotgun (WGS) entry which is preliminary data.</text>
</comment>
<protein>
    <submittedName>
        <fullName evidence="2">Uncharacterized protein</fullName>
    </submittedName>
</protein>